<proteinExistence type="predicted"/>
<evidence type="ECO:0000313" key="2">
    <source>
        <dbReference type="EMBL" id="KAF7362407.1"/>
    </source>
</evidence>
<feature type="region of interest" description="Disordered" evidence="1">
    <location>
        <begin position="337"/>
        <end position="370"/>
    </location>
</feature>
<sequence length="370" mass="42119">MSAGVATNPEPVPVPETVLQKAAKKFQLYNPIEATDELWRAYANNRLAAWAIRKRDKEAEKPGYESPDSDDNFTVYFQRDDTIHVFRSIRRTIRELEEEMGFPDGLLQKSIAVLSCDAAFEEAYDPRTVATLSRIYSPSRPTYVDVHFLYHCRMRYDHLEWHFSIGYKIHTRPKGRGPAKELPVDLDVKALKDELGGGLANMHTNKGWRSIAWATWDNLGGSNFGQRRVEQRSCDLYDEGIVDLHEALFGPLPEAAADGKLDLARRQASVNVVRLLLAAVGIDYEIACEDGEDDAPPGMDQKDIKQGHIEWMLCGLSDHWMAREVRRACGFQLQRDPIQEAAGEKDREEERTRELDYYDDGDDPANCRSQ</sequence>
<dbReference type="Proteomes" id="UP000620124">
    <property type="component" value="Unassembled WGS sequence"/>
</dbReference>
<gene>
    <name evidence="2" type="ORF">MVEN_00587900</name>
</gene>
<dbReference type="AlphaFoldDB" id="A0A8H6YPE7"/>
<organism evidence="2 3">
    <name type="scientific">Mycena venus</name>
    <dbReference type="NCBI Taxonomy" id="2733690"/>
    <lineage>
        <taxon>Eukaryota</taxon>
        <taxon>Fungi</taxon>
        <taxon>Dikarya</taxon>
        <taxon>Basidiomycota</taxon>
        <taxon>Agaricomycotina</taxon>
        <taxon>Agaricomycetes</taxon>
        <taxon>Agaricomycetidae</taxon>
        <taxon>Agaricales</taxon>
        <taxon>Marasmiineae</taxon>
        <taxon>Mycenaceae</taxon>
        <taxon>Mycena</taxon>
    </lineage>
</organism>
<evidence type="ECO:0000313" key="3">
    <source>
        <dbReference type="Proteomes" id="UP000620124"/>
    </source>
</evidence>
<keyword evidence="3" id="KW-1185">Reference proteome</keyword>
<dbReference type="EMBL" id="JACAZI010000004">
    <property type="protein sequence ID" value="KAF7362407.1"/>
    <property type="molecule type" value="Genomic_DNA"/>
</dbReference>
<comment type="caution">
    <text evidence="2">The sequence shown here is derived from an EMBL/GenBank/DDBJ whole genome shotgun (WGS) entry which is preliminary data.</text>
</comment>
<evidence type="ECO:0000256" key="1">
    <source>
        <dbReference type="SAM" id="MobiDB-lite"/>
    </source>
</evidence>
<protein>
    <submittedName>
        <fullName evidence="2">Uncharacterized protein</fullName>
    </submittedName>
</protein>
<feature type="compositionally biased region" description="Basic and acidic residues" evidence="1">
    <location>
        <begin position="342"/>
        <end position="356"/>
    </location>
</feature>
<dbReference type="OrthoDB" id="3012326at2759"/>
<reference evidence="2" key="1">
    <citation type="submission" date="2020-05" db="EMBL/GenBank/DDBJ databases">
        <title>Mycena genomes resolve the evolution of fungal bioluminescence.</title>
        <authorList>
            <person name="Tsai I.J."/>
        </authorList>
    </citation>
    <scope>NUCLEOTIDE SEQUENCE</scope>
    <source>
        <strain evidence="2">CCC161011</strain>
    </source>
</reference>
<name>A0A8H6YPE7_9AGAR</name>
<accession>A0A8H6YPE7</accession>